<evidence type="ECO:0000313" key="2">
    <source>
        <dbReference type="Proteomes" id="UP001337655"/>
    </source>
</evidence>
<sequence>MDIGVETPSLSPELISLICSFIDTRKTLYNISVCSNTFYDAAVPYLYSTIDLRASDAKPVGRHTDWFGLRNLISLFLSKPKLALYVRGISIRGISDLSDGSRLSMAEPPMAVPHHDVPSNLDPSWVPYVLSANVEYHELVRQCNINMKSALHMLETTTPSRIHAELRDISCICLPDSHHSPKHFFEHSSVKRLFLNNIRSDLSQRYWRTTRTMLRDLESSSSNVEQIQLFDCCFDDADVTDILRVPRALTSFTYEIGKNDSLREAVSDASRQTLLHGLERHVTTLRSLCVDSQHGCDEVEEVVARVTPFWGLRRFEKLAHLRMAAIFMMGRHRADMDILANLLPSSIETLEITKCSEYFGNSPDQIFWPIQELLRMKASFPRLSSIAVGVSLDFLLETVEMEEEGKWYSSMFRRAKEVGVTITLLVEREGSQSFEFKEAINRDIAWAEIRDGGIPMDWTDSYQRVNRRVTMECMAPSGSD</sequence>
<dbReference type="EMBL" id="JAVRRT010000016">
    <property type="protein sequence ID" value="KAK5165412.1"/>
    <property type="molecule type" value="Genomic_DNA"/>
</dbReference>
<dbReference type="GeneID" id="89930273"/>
<evidence type="ECO:0008006" key="3">
    <source>
        <dbReference type="Google" id="ProtNLM"/>
    </source>
</evidence>
<protein>
    <recommendedName>
        <fullName evidence="3">F-box domain-containing protein</fullName>
    </recommendedName>
</protein>
<keyword evidence="2" id="KW-1185">Reference proteome</keyword>
<dbReference type="Proteomes" id="UP001337655">
    <property type="component" value="Unassembled WGS sequence"/>
</dbReference>
<name>A0AAV9P310_9PEZI</name>
<reference evidence="1 2" key="1">
    <citation type="submission" date="2023-08" db="EMBL/GenBank/DDBJ databases">
        <title>Black Yeasts Isolated from many extreme environments.</title>
        <authorList>
            <person name="Coleine C."/>
            <person name="Stajich J.E."/>
            <person name="Selbmann L."/>
        </authorList>
    </citation>
    <scope>NUCLEOTIDE SEQUENCE [LARGE SCALE GENOMIC DNA]</scope>
    <source>
        <strain evidence="1 2">CCFEE 5935</strain>
    </source>
</reference>
<accession>A0AAV9P310</accession>
<dbReference type="RefSeq" id="XP_064655496.1">
    <property type="nucleotide sequence ID" value="XM_064806170.1"/>
</dbReference>
<comment type="caution">
    <text evidence="1">The sequence shown here is derived from an EMBL/GenBank/DDBJ whole genome shotgun (WGS) entry which is preliminary data.</text>
</comment>
<gene>
    <name evidence="1" type="ORF">LTR77_008941</name>
</gene>
<dbReference type="AlphaFoldDB" id="A0AAV9P310"/>
<organism evidence="1 2">
    <name type="scientific">Saxophila tyrrhenica</name>
    <dbReference type="NCBI Taxonomy" id="1690608"/>
    <lineage>
        <taxon>Eukaryota</taxon>
        <taxon>Fungi</taxon>
        <taxon>Dikarya</taxon>
        <taxon>Ascomycota</taxon>
        <taxon>Pezizomycotina</taxon>
        <taxon>Dothideomycetes</taxon>
        <taxon>Dothideomycetidae</taxon>
        <taxon>Mycosphaerellales</taxon>
        <taxon>Extremaceae</taxon>
        <taxon>Saxophila</taxon>
    </lineage>
</organism>
<proteinExistence type="predicted"/>
<evidence type="ECO:0000313" key="1">
    <source>
        <dbReference type="EMBL" id="KAK5165412.1"/>
    </source>
</evidence>